<gene>
    <name evidence="3" type="ORF">TSPGSL018_19782</name>
</gene>
<organism evidence="3">
    <name type="scientific">Tetraselmis sp. GSL018</name>
    <dbReference type="NCBI Taxonomy" id="582737"/>
    <lineage>
        <taxon>Eukaryota</taxon>
        <taxon>Viridiplantae</taxon>
        <taxon>Chlorophyta</taxon>
        <taxon>core chlorophytes</taxon>
        <taxon>Chlorodendrophyceae</taxon>
        <taxon>Chlorodendrales</taxon>
        <taxon>Chlorodendraceae</taxon>
        <taxon>Tetraselmis</taxon>
    </lineage>
</organism>
<dbReference type="InterPro" id="IPR050960">
    <property type="entry name" value="AB_hydrolase_4_sf"/>
</dbReference>
<protein>
    <submittedName>
        <fullName evidence="3">Ab-hydrolase</fullName>
    </submittedName>
</protein>
<comment type="similarity">
    <text evidence="1">Belongs to the AB hydrolase superfamily. AB hydrolase 4 family.</text>
</comment>
<dbReference type="GO" id="GO:0047372">
    <property type="term" value="F:monoacylglycerol lipase activity"/>
    <property type="evidence" value="ECO:0007669"/>
    <property type="project" value="TreeGrafter"/>
</dbReference>
<dbReference type="PANTHER" id="PTHR10794:SF63">
    <property type="entry name" value="ALPHA_BETA HYDROLASE 1, ISOFORM A"/>
    <property type="match status" value="1"/>
</dbReference>
<sequence>TIALDWWRASDHRGQTVPEDAPVVLVLHGLAGGSSEGYCKWMCEAASSQGWRAVVVNYRGCGGLELTSPKTYNAAFVDDIRIAVETISSLFPKAPLAAVGYSLGSMLLTKYCAVYDNRPEGSKLV</sequence>
<feature type="non-terminal residue" evidence="3">
    <location>
        <position position="125"/>
    </location>
</feature>
<dbReference type="GO" id="GO:0034338">
    <property type="term" value="F:short-chain carboxylesterase activity"/>
    <property type="evidence" value="ECO:0007669"/>
    <property type="project" value="TreeGrafter"/>
</dbReference>
<dbReference type="AlphaFoldDB" id="A0A061S113"/>
<dbReference type="InterPro" id="IPR000073">
    <property type="entry name" value="AB_hydrolase_1"/>
</dbReference>
<name>A0A061S113_9CHLO</name>
<evidence type="ECO:0000259" key="2">
    <source>
        <dbReference type="Pfam" id="PF00561"/>
    </source>
</evidence>
<keyword evidence="3" id="KW-0378">Hydrolase</keyword>
<proteinExistence type="inferred from homology"/>
<reference evidence="3" key="1">
    <citation type="submission" date="2014-05" db="EMBL/GenBank/DDBJ databases">
        <title>The transcriptome of the halophilic microalga Tetraselmis sp. GSL018 isolated from the Great Salt Lake, Utah.</title>
        <authorList>
            <person name="Jinkerson R.E."/>
            <person name="D'Adamo S."/>
            <person name="Posewitz M.C."/>
        </authorList>
    </citation>
    <scope>NUCLEOTIDE SEQUENCE</scope>
    <source>
        <strain evidence="3">GSL018</strain>
    </source>
</reference>
<dbReference type="PANTHER" id="PTHR10794">
    <property type="entry name" value="ABHYDROLASE DOMAIN-CONTAINING PROTEIN"/>
    <property type="match status" value="1"/>
</dbReference>
<dbReference type="EMBL" id="GBEZ01008976">
    <property type="protein sequence ID" value="JAC76590.1"/>
    <property type="molecule type" value="Transcribed_RNA"/>
</dbReference>
<dbReference type="InterPro" id="IPR029058">
    <property type="entry name" value="AB_hydrolase_fold"/>
</dbReference>
<dbReference type="Gene3D" id="3.40.50.1820">
    <property type="entry name" value="alpha/beta hydrolase"/>
    <property type="match status" value="1"/>
</dbReference>
<feature type="domain" description="AB hydrolase-1" evidence="2">
    <location>
        <begin position="22"/>
        <end position="118"/>
    </location>
</feature>
<dbReference type="SUPFAM" id="SSF53474">
    <property type="entry name" value="alpha/beta-Hydrolases"/>
    <property type="match status" value="1"/>
</dbReference>
<feature type="non-terminal residue" evidence="3">
    <location>
        <position position="1"/>
    </location>
</feature>
<accession>A0A061S113</accession>
<dbReference type="Pfam" id="PF00561">
    <property type="entry name" value="Abhydrolase_1"/>
    <property type="match status" value="1"/>
</dbReference>
<evidence type="ECO:0000256" key="1">
    <source>
        <dbReference type="ARBA" id="ARBA00010884"/>
    </source>
</evidence>
<evidence type="ECO:0000313" key="3">
    <source>
        <dbReference type="EMBL" id="JAC76590.1"/>
    </source>
</evidence>